<dbReference type="InterPro" id="IPR002048">
    <property type="entry name" value="EF_hand_dom"/>
</dbReference>
<evidence type="ECO:0000256" key="6">
    <source>
        <dbReference type="ARBA" id="ARBA00022568"/>
    </source>
</evidence>
<dbReference type="GO" id="GO:0005509">
    <property type="term" value="F:calcium ion binding"/>
    <property type="evidence" value="ECO:0007669"/>
    <property type="project" value="InterPro"/>
</dbReference>
<feature type="domain" description="EF-hand" evidence="22">
    <location>
        <begin position="646"/>
        <end position="681"/>
    </location>
</feature>
<evidence type="ECO:0000256" key="1">
    <source>
        <dbReference type="ARBA" id="ARBA00004434"/>
    </source>
</evidence>
<protein>
    <recommendedName>
        <fullName evidence="3">Mitochondrial proton/calcium exchanger protein</fullName>
    </recommendedName>
    <alternativeName>
        <fullName evidence="17">Leucine zipper-EF-hand-containing transmembrane protein 1</fullName>
    </alternativeName>
</protein>
<feature type="non-terminal residue" evidence="24">
    <location>
        <position position="729"/>
    </location>
</feature>
<feature type="domain" description="Letm1 RBD" evidence="23">
    <location>
        <begin position="225"/>
        <end position="445"/>
    </location>
</feature>
<keyword evidence="13 19" id="KW-0175">Coiled coil</keyword>
<dbReference type="PROSITE" id="PS51257">
    <property type="entry name" value="PROKAR_LIPOPROTEIN"/>
    <property type="match status" value="1"/>
</dbReference>
<dbReference type="STRING" id="407821.A0A087TWM2"/>
<keyword evidence="9" id="KW-0999">Mitochondrion inner membrane</keyword>
<evidence type="ECO:0000256" key="7">
    <source>
        <dbReference type="ARBA" id="ARBA00022692"/>
    </source>
</evidence>
<evidence type="ECO:0000256" key="5">
    <source>
        <dbReference type="ARBA" id="ARBA00022449"/>
    </source>
</evidence>
<proteinExistence type="inferred from homology"/>
<gene>
    <name evidence="24" type="ORF">X975_07491</name>
</gene>
<evidence type="ECO:0000259" key="22">
    <source>
        <dbReference type="PROSITE" id="PS50222"/>
    </source>
</evidence>
<dbReference type="InterPro" id="IPR033122">
    <property type="entry name" value="LETM1-like_RBD"/>
</dbReference>
<keyword evidence="6" id="KW-0109">Calcium transport</keyword>
<evidence type="ECO:0000256" key="3">
    <source>
        <dbReference type="ARBA" id="ARBA00020557"/>
    </source>
</evidence>
<evidence type="ECO:0000256" key="16">
    <source>
        <dbReference type="ARBA" id="ARBA00023136"/>
    </source>
</evidence>
<dbReference type="GO" id="GO:0030003">
    <property type="term" value="P:intracellular monoatomic cation homeostasis"/>
    <property type="evidence" value="ECO:0007669"/>
    <property type="project" value="TreeGrafter"/>
</dbReference>
<keyword evidence="10" id="KW-0106">Calcium</keyword>
<accession>A0A087TWM2</accession>
<dbReference type="GO" id="GO:0015297">
    <property type="term" value="F:antiporter activity"/>
    <property type="evidence" value="ECO:0007669"/>
    <property type="project" value="UniProtKB-KW"/>
</dbReference>
<dbReference type="InterPro" id="IPR044202">
    <property type="entry name" value="LETM1/MDM38-like"/>
</dbReference>
<evidence type="ECO:0000256" key="14">
    <source>
        <dbReference type="ARBA" id="ARBA00023065"/>
    </source>
</evidence>
<feature type="region of interest" description="Disordered" evidence="20">
    <location>
        <begin position="705"/>
        <end position="729"/>
    </location>
</feature>
<dbReference type="AlphaFoldDB" id="A0A087TWM2"/>
<keyword evidence="8" id="KW-0479">Metal-binding</keyword>
<sequence>MQHKVLSTIMCTRLQWISISSTSCSFSMTNIFKRSSALKQYHLLTVVKKTSAVPHYYTTFAIQYPVGLRSVHSAANLKSKEPSKVEETVKVLKEEVLKSKPSLKEDDFGHKTGQPVSVSPAPKRSLGKRIWDELVHYYHGFRLLFIDLKVSSRLVWKILHGGELSRREHKQLVRTVSDLFRLVPFSVFIIVPFMELLLPVFLKLFPAMLPSTFQTISEKEMKFKKQLKVKIEMAKFLQDTLDEMALQSKGDSHSHTAKEFVMFFEKIRTSGQQASNEEILKFSKLFEDEITLDSLTRPQLIALCRLLELQPIGSSNFLRFQLRMKLRNLKADDQMIMKEGIDCLTVSELQAACRARGMRALGIPEDRLRSQLQQWLELSLNEQIPPSLLLLSRALYLPENLPAPDQLKATLSSLPEVAATEAKYKIGEIEGKVDNKTKLELIKKEEEAIKKEAEERQQELLDEKKKEAVIVDADSSSTADSTIKEILTDKAPVLEDVAEQLNEKVTKPDEKEIFKEDLDDIEDALENIANEKKKLLIEKEEIEDLKEEMADYKQDIEDLKDIVLETGHKEIKESKAALRLSNKVNKMISKMDKLLEELTEERENLQQQINDKMKEGVSALKERDDIISINELVLAIRRIQKISDDTRLQRIVDVLEKMDIDHDGAVEVDHVLKVIELIGKDNVKLTSKQMDEIMELLSKEDMLELEEKMQKQKQAEENVSSNSQTQERT</sequence>
<feature type="transmembrane region" description="Helical" evidence="21">
    <location>
        <begin position="179"/>
        <end position="202"/>
    </location>
</feature>
<dbReference type="GO" id="GO:0043022">
    <property type="term" value="F:ribosome binding"/>
    <property type="evidence" value="ECO:0007669"/>
    <property type="project" value="InterPro"/>
</dbReference>
<evidence type="ECO:0000313" key="24">
    <source>
        <dbReference type="EMBL" id="KFM69511.1"/>
    </source>
</evidence>
<feature type="coiled-coil region" evidence="19">
    <location>
        <begin position="435"/>
        <end position="615"/>
    </location>
</feature>
<evidence type="ECO:0000256" key="19">
    <source>
        <dbReference type="SAM" id="Coils"/>
    </source>
</evidence>
<evidence type="ECO:0000256" key="18">
    <source>
        <dbReference type="PROSITE-ProRule" id="PRU01094"/>
    </source>
</evidence>
<keyword evidence="7 21" id="KW-0812">Transmembrane</keyword>
<dbReference type="PANTHER" id="PTHR14009">
    <property type="entry name" value="LEUCINE ZIPPER-EF-HAND CONTAINING TRANSMEMBRANE PROTEIN"/>
    <property type="match status" value="1"/>
</dbReference>
<keyword evidence="5" id="KW-0050">Antiport</keyword>
<evidence type="ECO:0000256" key="11">
    <source>
        <dbReference type="ARBA" id="ARBA00022946"/>
    </source>
</evidence>
<evidence type="ECO:0000256" key="2">
    <source>
        <dbReference type="ARBA" id="ARBA00009584"/>
    </source>
</evidence>
<feature type="compositionally biased region" description="Basic and acidic residues" evidence="20">
    <location>
        <begin position="705"/>
        <end position="716"/>
    </location>
</feature>
<dbReference type="PANTHER" id="PTHR14009:SF1">
    <property type="entry name" value="MITOCHONDRIAL PROTON_CALCIUM EXCHANGER PROTEIN"/>
    <property type="match status" value="1"/>
</dbReference>
<comment type="similarity">
    <text evidence="2">Belongs to the LETM1 family.</text>
</comment>
<evidence type="ECO:0000256" key="8">
    <source>
        <dbReference type="ARBA" id="ARBA00022723"/>
    </source>
</evidence>
<keyword evidence="4" id="KW-0813">Transport</keyword>
<evidence type="ECO:0000256" key="4">
    <source>
        <dbReference type="ARBA" id="ARBA00022448"/>
    </source>
</evidence>
<evidence type="ECO:0000256" key="13">
    <source>
        <dbReference type="ARBA" id="ARBA00023054"/>
    </source>
</evidence>
<dbReference type="PROSITE" id="PS51758">
    <property type="entry name" value="LETM1_RBD"/>
    <property type="match status" value="1"/>
</dbReference>
<dbReference type="GO" id="GO:0005743">
    <property type="term" value="C:mitochondrial inner membrane"/>
    <property type="evidence" value="ECO:0007669"/>
    <property type="project" value="UniProtKB-SubCell"/>
</dbReference>
<name>A0A087TWM2_STEMI</name>
<evidence type="ECO:0000259" key="23">
    <source>
        <dbReference type="PROSITE" id="PS51758"/>
    </source>
</evidence>
<evidence type="ECO:0000256" key="10">
    <source>
        <dbReference type="ARBA" id="ARBA00022837"/>
    </source>
</evidence>
<evidence type="ECO:0000256" key="12">
    <source>
        <dbReference type="ARBA" id="ARBA00022989"/>
    </source>
</evidence>
<evidence type="ECO:0000256" key="17">
    <source>
        <dbReference type="ARBA" id="ARBA00031360"/>
    </source>
</evidence>
<evidence type="ECO:0000256" key="9">
    <source>
        <dbReference type="ARBA" id="ARBA00022792"/>
    </source>
</evidence>
<keyword evidence="11" id="KW-0809">Transit peptide</keyword>
<dbReference type="Pfam" id="PF07766">
    <property type="entry name" value="LETM1_RBD"/>
    <property type="match status" value="1"/>
</dbReference>
<evidence type="ECO:0000256" key="15">
    <source>
        <dbReference type="ARBA" id="ARBA00023128"/>
    </source>
</evidence>
<keyword evidence="25" id="KW-1185">Reference proteome</keyword>
<organism evidence="24 25">
    <name type="scientific">Stegodyphus mimosarum</name>
    <name type="common">African social velvet spider</name>
    <dbReference type="NCBI Taxonomy" id="407821"/>
    <lineage>
        <taxon>Eukaryota</taxon>
        <taxon>Metazoa</taxon>
        <taxon>Ecdysozoa</taxon>
        <taxon>Arthropoda</taxon>
        <taxon>Chelicerata</taxon>
        <taxon>Arachnida</taxon>
        <taxon>Araneae</taxon>
        <taxon>Araneomorphae</taxon>
        <taxon>Entelegynae</taxon>
        <taxon>Eresoidea</taxon>
        <taxon>Eresidae</taxon>
        <taxon>Stegodyphus</taxon>
    </lineage>
</organism>
<evidence type="ECO:0000256" key="20">
    <source>
        <dbReference type="SAM" id="MobiDB-lite"/>
    </source>
</evidence>
<reference evidence="24 25" key="1">
    <citation type="submission" date="2013-11" db="EMBL/GenBank/DDBJ databases">
        <title>Genome sequencing of Stegodyphus mimosarum.</title>
        <authorList>
            <person name="Bechsgaard J."/>
        </authorList>
    </citation>
    <scope>NUCLEOTIDE SEQUENCE [LARGE SCALE GENOMIC DNA]</scope>
</reference>
<dbReference type="InterPro" id="IPR011992">
    <property type="entry name" value="EF-hand-dom_pair"/>
</dbReference>
<feature type="compositionally biased region" description="Polar residues" evidence="20">
    <location>
        <begin position="718"/>
        <end position="729"/>
    </location>
</feature>
<evidence type="ECO:0000313" key="25">
    <source>
        <dbReference type="Proteomes" id="UP000054359"/>
    </source>
</evidence>
<dbReference type="Pfam" id="PF26561">
    <property type="entry name" value="LETM1_C"/>
    <property type="match status" value="1"/>
</dbReference>
<evidence type="ECO:0000256" key="21">
    <source>
        <dbReference type="SAM" id="Phobius"/>
    </source>
</evidence>
<keyword evidence="12 21" id="KW-1133">Transmembrane helix</keyword>
<dbReference type="EMBL" id="KK117088">
    <property type="protein sequence ID" value="KFM69511.1"/>
    <property type="molecule type" value="Genomic_DNA"/>
</dbReference>
<keyword evidence="16 21" id="KW-0472">Membrane</keyword>
<dbReference type="SUPFAM" id="SSF47473">
    <property type="entry name" value="EF-hand"/>
    <property type="match status" value="1"/>
</dbReference>
<keyword evidence="15 18" id="KW-0496">Mitochondrion</keyword>
<dbReference type="PROSITE" id="PS50222">
    <property type="entry name" value="EF_HAND_2"/>
    <property type="match status" value="1"/>
</dbReference>
<keyword evidence="14" id="KW-0406">Ion transport</keyword>
<dbReference type="Proteomes" id="UP000054359">
    <property type="component" value="Unassembled WGS sequence"/>
</dbReference>
<dbReference type="OrthoDB" id="624114at2759"/>
<comment type="subcellular location">
    <subcellularLocation>
        <location evidence="1">Mitochondrion inner membrane</location>
        <topology evidence="1">Single-pass membrane protein</topology>
    </subcellularLocation>
</comment>
<dbReference type="OMA" id="HGFRHLH"/>
<dbReference type="InterPro" id="IPR059005">
    <property type="entry name" value="LETM1_C"/>
</dbReference>